<sequence length="84" mass="9542">MTQQHRHSPAQTASTNLRMTERERGKAQGIERAEHTSVCEHHEMTQQHRHSPAQTFGNSLKGHRGRTETLNSLFTPLFSLINPA</sequence>
<name>A0A0T9MGY1_YERIN</name>
<protein>
    <submittedName>
        <fullName evidence="2">Uncharacterized protein</fullName>
    </submittedName>
</protein>
<organism evidence="2 3">
    <name type="scientific">Yersinia intermedia</name>
    <dbReference type="NCBI Taxonomy" id="631"/>
    <lineage>
        <taxon>Bacteria</taxon>
        <taxon>Pseudomonadati</taxon>
        <taxon>Pseudomonadota</taxon>
        <taxon>Gammaproteobacteria</taxon>
        <taxon>Enterobacterales</taxon>
        <taxon>Yersiniaceae</taxon>
        <taxon>Yersinia</taxon>
    </lineage>
</organism>
<gene>
    <name evidence="2" type="ORF">ERS008530_02940</name>
</gene>
<evidence type="ECO:0000256" key="1">
    <source>
        <dbReference type="SAM" id="MobiDB-lite"/>
    </source>
</evidence>
<evidence type="ECO:0000313" key="2">
    <source>
        <dbReference type="EMBL" id="CNG09909.1"/>
    </source>
</evidence>
<dbReference type="EMBL" id="CPZJ01000012">
    <property type="protein sequence ID" value="CNG09909.1"/>
    <property type="molecule type" value="Genomic_DNA"/>
</dbReference>
<evidence type="ECO:0000313" key="3">
    <source>
        <dbReference type="Proteomes" id="UP000038750"/>
    </source>
</evidence>
<feature type="compositionally biased region" description="Polar residues" evidence="1">
    <location>
        <begin position="9"/>
        <end position="18"/>
    </location>
</feature>
<feature type="compositionally biased region" description="Basic and acidic residues" evidence="1">
    <location>
        <begin position="19"/>
        <end position="46"/>
    </location>
</feature>
<reference evidence="2 3" key="1">
    <citation type="submission" date="2015-03" db="EMBL/GenBank/DDBJ databases">
        <authorList>
            <person name="Murphy D."/>
        </authorList>
    </citation>
    <scope>NUCLEOTIDE SEQUENCE [LARGE SCALE GENOMIC DNA]</scope>
    <source>
        <strain evidence="2 3">BR165/97</strain>
    </source>
</reference>
<dbReference type="Proteomes" id="UP000038750">
    <property type="component" value="Unassembled WGS sequence"/>
</dbReference>
<dbReference type="AlphaFoldDB" id="A0A0T9MGY1"/>
<proteinExistence type="predicted"/>
<accession>A0A0T9MGY1</accession>
<feature type="region of interest" description="Disordered" evidence="1">
    <location>
        <begin position="1"/>
        <end position="64"/>
    </location>
</feature>